<dbReference type="Proteomes" id="UP001248709">
    <property type="component" value="Unassembled WGS sequence"/>
</dbReference>
<organism evidence="3 4">
    <name type="scientific">Paenibacillus forsythiae</name>
    <dbReference type="NCBI Taxonomy" id="365616"/>
    <lineage>
        <taxon>Bacteria</taxon>
        <taxon>Bacillati</taxon>
        <taxon>Bacillota</taxon>
        <taxon>Bacilli</taxon>
        <taxon>Bacillales</taxon>
        <taxon>Paenibacillaceae</taxon>
        <taxon>Paenibacillus</taxon>
    </lineage>
</organism>
<sequence>MSYQIFSIINILFQIYFYMIIFYVLMSWLPNVRDNFIGELLGKLVEPYLTPFRKIIPPLFGTIDFSPVVALLVLELALNGLRSVLIYLIG</sequence>
<accession>A0ABU3H6Y7</accession>
<dbReference type="PANTHER" id="PTHR33219">
    <property type="entry name" value="YLMG HOMOLOG PROTEIN 2, CHLOROPLASTIC"/>
    <property type="match status" value="1"/>
</dbReference>
<comment type="similarity">
    <text evidence="1">Belongs to the YggT family.</text>
</comment>
<dbReference type="InterPro" id="IPR003425">
    <property type="entry name" value="CCB3/YggT"/>
</dbReference>
<evidence type="ECO:0000313" key="4">
    <source>
        <dbReference type="Proteomes" id="UP001248709"/>
    </source>
</evidence>
<protein>
    <submittedName>
        <fullName evidence="3">YggT family protein</fullName>
    </submittedName>
</protein>
<keyword evidence="2" id="KW-1133">Transmembrane helix</keyword>
<keyword evidence="2" id="KW-0812">Transmembrane</keyword>
<dbReference type="PANTHER" id="PTHR33219:SF14">
    <property type="entry name" value="PROTEIN COFACTOR ASSEMBLY OF COMPLEX C SUBUNIT B CCB3, CHLOROPLASTIC-RELATED"/>
    <property type="match status" value="1"/>
</dbReference>
<evidence type="ECO:0000256" key="1">
    <source>
        <dbReference type="ARBA" id="ARBA00010894"/>
    </source>
</evidence>
<comment type="caution">
    <text evidence="3">The sequence shown here is derived from an EMBL/GenBank/DDBJ whole genome shotgun (WGS) entry which is preliminary data.</text>
</comment>
<evidence type="ECO:0000313" key="3">
    <source>
        <dbReference type="EMBL" id="MDT3426486.1"/>
    </source>
</evidence>
<feature type="transmembrane region" description="Helical" evidence="2">
    <location>
        <begin position="7"/>
        <end position="26"/>
    </location>
</feature>
<proteinExistence type="inferred from homology"/>
<gene>
    <name evidence="3" type="ORF">J2Z22_002012</name>
</gene>
<reference evidence="3 4" key="1">
    <citation type="submission" date="2023-07" db="EMBL/GenBank/DDBJ databases">
        <title>Genomic Encyclopedia of Type Strains, Phase IV (KMG-IV): sequencing the most valuable type-strain genomes for metagenomic binning, comparative biology and taxonomic classification.</title>
        <authorList>
            <person name="Goeker M."/>
        </authorList>
    </citation>
    <scope>NUCLEOTIDE SEQUENCE [LARGE SCALE GENOMIC DNA]</scope>
    <source>
        <strain evidence="3 4">T98</strain>
    </source>
</reference>
<dbReference type="Pfam" id="PF02325">
    <property type="entry name" value="CCB3_YggT"/>
    <property type="match status" value="1"/>
</dbReference>
<keyword evidence="4" id="KW-1185">Reference proteome</keyword>
<keyword evidence="2" id="KW-0472">Membrane</keyword>
<dbReference type="RefSeq" id="WP_025701500.1">
    <property type="nucleotide sequence ID" value="NZ_JAUSUY010000007.1"/>
</dbReference>
<evidence type="ECO:0000256" key="2">
    <source>
        <dbReference type="SAM" id="Phobius"/>
    </source>
</evidence>
<dbReference type="EMBL" id="JAUSUY010000007">
    <property type="protein sequence ID" value="MDT3426486.1"/>
    <property type="molecule type" value="Genomic_DNA"/>
</dbReference>
<name>A0ABU3H6Y7_9BACL</name>
<feature type="transmembrane region" description="Helical" evidence="2">
    <location>
        <begin position="68"/>
        <end position="89"/>
    </location>
</feature>